<feature type="compositionally biased region" description="Low complexity" evidence="1">
    <location>
        <begin position="73"/>
        <end position="87"/>
    </location>
</feature>
<feature type="compositionally biased region" description="Low complexity" evidence="1">
    <location>
        <begin position="187"/>
        <end position="201"/>
    </location>
</feature>
<dbReference type="EMBL" id="UINC01166584">
    <property type="protein sequence ID" value="SVD68621.1"/>
    <property type="molecule type" value="Genomic_DNA"/>
</dbReference>
<gene>
    <name evidence="2" type="ORF">METZ01_LOCUS421475</name>
</gene>
<feature type="region of interest" description="Disordered" evidence="1">
    <location>
        <begin position="125"/>
        <end position="201"/>
    </location>
</feature>
<reference evidence="2" key="1">
    <citation type="submission" date="2018-05" db="EMBL/GenBank/DDBJ databases">
        <authorList>
            <person name="Lanie J.A."/>
            <person name="Ng W.-L."/>
            <person name="Kazmierczak K.M."/>
            <person name="Andrzejewski T.M."/>
            <person name="Davidsen T.M."/>
            <person name="Wayne K.J."/>
            <person name="Tettelin H."/>
            <person name="Glass J.I."/>
            <person name="Rusch D."/>
            <person name="Podicherti R."/>
            <person name="Tsui H.-C.T."/>
            <person name="Winkler M.E."/>
        </authorList>
    </citation>
    <scope>NUCLEOTIDE SEQUENCE</scope>
</reference>
<accession>A0A382XE13</accession>
<protein>
    <submittedName>
        <fullName evidence="2">Uncharacterized protein</fullName>
    </submittedName>
</protein>
<feature type="compositionally biased region" description="Polar residues" evidence="1">
    <location>
        <begin position="125"/>
        <end position="175"/>
    </location>
</feature>
<feature type="non-terminal residue" evidence="2">
    <location>
        <position position="1"/>
    </location>
</feature>
<feature type="non-terminal residue" evidence="2">
    <location>
        <position position="201"/>
    </location>
</feature>
<evidence type="ECO:0000313" key="2">
    <source>
        <dbReference type="EMBL" id="SVD68621.1"/>
    </source>
</evidence>
<sequence>QPRQSRHGCGLLEAHRLAQQSRFPRGSVCVPRRTKYDWPFSTVWPALLRVRGCWNCSPAPVRWGSSASVAARPQPHSSSCPPSTPESCRATPGQSAPNLAKRSSKPWMRSSRLANCAATGLNSTSSWPTLPTATKTSTNGPSRSPSKCSTTRTSPHCWSTAACSSLATPSATRWSSPRHGNKKRPSSTETRSSKSSACPRA</sequence>
<name>A0A382XE13_9ZZZZ</name>
<evidence type="ECO:0000256" key="1">
    <source>
        <dbReference type="SAM" id="MobiDB-lite"/>
    </source>
</evidence>
<organism evidence="2">
    <name type="scientific">marine metagenome</name>
    <dbReference type="NCBI Taxonomy" id="408172"/>
    <lineage>
        <taxon>unclassified sequences</taxon>
        <taxon>metagenomes</taxon>
        <taxon>ecological metagenomes</taxon>
    </lineage>
</organism>
<proteinExistence type="predicted"/>
<dbReference type="AlphaFoldDB" id="A0A382XE13"/>
<feature type="region of interest" description="Disordered" evidence="1">
    <location>
        <begin position="70"/>
        <end position="108"/>
    </location>
</feature>